<evidence type="ECO:0000313" key="19">
    <source>
        <dbReference type="EMBL" id="SEH06563.1"/>
    </source>
</evidence>
<name>A0A1H6FAB9_9GAMM</name>
<dbReference type="InterPro" id="IPR005467">
    <property type="entry name" value="His_kinase_dom"/>
</dbReference>
<dbReference type="PROSITE" id="PS50110">
    <property type="entry name" value="RESPONSE_REGULATORY"/>
    <property type="match status" value="2"/>
</dbReference>
<feature type="coiled-coil region" evidence="14">
    <location>
        <begin position="304"/>
        <end position="338"/>
    </location>
</feature>
<keyword evidence="9" id="KW-0067">ATP-binding</keyword>
<evidence type="ECO:0000256" key="1">
    <source>
        <dbReference type="ARBA" id="ARBA00000085"/>
    </source>
</evidence>
<feature type="domain" description="Response regulatory" evidence="16">
    <location>
        <begin position="13"/>
        <end position="129"/>
    </location>
</feature>
<dbReference type="OrthoDB" id="9812358at2"/>
<dbReference type="GO" id="GO:0000155">
    <property type="term" value="F:phosphorelay sensor kinase activity"/>
    <property type="evidence" value="ECO:0007669"/>
    <property type="project" value="InterPro"/>
</dbReference>
<dbReference type="GO" id="GO:0005886">
    <property type="term" value="C:plasma membrane"/>
    <property type="evidence" value="ECO:0007669"/>
    <property type="project" value="TreeGrafter"/>
</dbReference>
<dbReference type="Gene3D" id="3.30.565.10">
    <property type="entry name" value="Histidine kinase-like ATPase, C-terminal domain"/>
    <property type="match status" value="1"/>
</dbReference>
<protein>
    <recommendedName>
        <fullName evidence="3">histidine kinase</fullName>
        <ecNumber evidence="3">2.7.13.3</ecNumber>
    </recommendedName>
</protein>
<dbReference type="CDD" id="cd19920">
    <property type="entry name" value="REC_PA4781-like"/>
    <property type="match status" value="1"/>
</dbReference>
<dbReference type="InterPro" id="IPR003661">
    <property type="entry name" value="HisK_dim/P_dom"/>
</dbReference>
<evidence type="ECO:0000256" key="12">
    <source>
        <dbReference type="ARBA" id="ARBA00023136"/>
    </source>
</evidence>
<evidence type="ECO:0000259" key="18">
    <source>
        <dbReference type="PROSITE" id="PS50113"/>
    </source>
</evidence>
<organism evidence="19 20">
    <name type="scientific">Candidatus Venteria ishoeyi</name>
    <dbReference type="NCBI Taxonomy" id="1899563"/>
    <lineage>
        <taxon>Bacteria</taxon>
        <taxon>Pseudomonadati</taxon>
        <taxon>Pseudomonadota</taxon>
        <taxon>Gammaproteobacteria</taxon>
        <taxon>Thiotrichales</taxon>
        <taxon>Thiotrichaceae</taxon>
        <taxon>Venteria</taxon>
    </lineage>
</organism>
<dbReference type="PANTHER" id="PTHR43047">
    <property type="entry name" value="TWO-COMPONENT HISTIDINE PROTEIN KINASE"/>
    <property type="match status" value="1"/>
</dbReference>
<dbReference type="CDD" id="cd16922">
    <property type="entry name" value="HATPase_EvgS-ArcB-TorS-like"/>
    <property type="match status" value="1"/>
</dbReference>
<dbReference type="PROSITE" id="PS50112">
    <property type="entry name" value="PAS"/>
    <property type="match status" value="1"/>
</dbReference>
<feature type="domain" description="PAS" evidence="17">
    <location>
        <begin position="187"/>
        <end position="258"/>
    </location>
</feature>
<keyword evidence="14" id="KW-0175">Coiled coil</keyword>
<dbReference type="RefSeq" id="WP_103920327.1">
    <property type="nucleotide sequence ID" value="NZ_FMSV02000498.1"/>
</dbReference>
<evidence type="ECO:0000256" key="7">
    <source>
        <dbReference type="ARBA" id="ARBA00022741"/>
    </source>
</evidence>
<dbReference type="PROSITE" id="PS50113">
    <property type="entry name" value="PAC"/>
    <property type="match status" value="1"/>
</dbReference>
<feature type="modified residue" description="4-aspartylphosphate" evidence="13">
    <location>
        <position position="62"/>
    </location>
</feature>
<reference evidence="19 20" key="1">
    <citation type="submission" date="2016-10" db="EMBL/GenBank/DDBJ databases">
        <authorList>
            <person name="de Groot N.N."/>
        </authorList>
    </citation>
    <scope>NUCLEOTIDE SEQUENCE [LARGE SCALE GENOMIC DNA]</scope>
    <source>
        <strain evidence="19">MBHS1</strain>
    </source>
</reference>
<evidence type="ECO:0000256" key="9">
    <source>
        <dbReference type="ARBA" id="ARBA00022840"/>
    </source>
</evidence>
<evidence type="ECO:0000256" key="6">
    <source>
        <dbReference type="ARBA" id="ARBA00022692"/>
    </source>
</evidence>
<keyword evidence="4 13" id="KW-0597">Phosphoprotein</keyword>
<dbReference type="Pfam" id="PF02518">
    <property type="entry name" value="HATPase_c"/>
    <property type="match status" value="1"/>
</dbReference>
<feature type="modified residue" description="4-aspartylphosphate" evidence="13">
    <location>
        <position position="651"/>
    </location>
</feature>
<dbReference type="SUPFAM" id="SSF55785">
    <property type="entry name" value="PYP-like sensor domain (PAS domain)"/>
    <property type="match status" value="1"/>
</dbReference>
<dbReference type="SMART" id="SM00091">
    <property type="entry name" value="PAS"/>
    <property type="match status" value="1"/>
</dbReference>
<evidence type="ECO:0000256" key="3">
    <source>
        <dbReference type="ARBA" id="ARBA00012438"/>
    </source>
</evidence>
<evidence type="ECO:0000256" key="11">
    <source>
        <dbReference type="ARBA" id="ARBA00023012"/>
    </source>
</evidence>
<dbReference type="SUPFAM" id="SSF55874">
    <property type="entry name" value="ATPase domain of HSP90 chaperone/DNA topoisomerase II/histidine kinase"/>
    <property type="match status" value="1"/>
</dbReference>
<comment type="catalytic activity">
    <reaction evidence="1">
        <text>ATP + protein L-histidine = ADP + protein N-phospho-L-histidine.</text>
        <dbReference type="EC" id="2.7.13.3"/>
    </reaction>
</comment>
<dbReference type="SUPFAM" id="SSF52172">
    <property type="entry name" value="CheY-like"/>
    <property type="match status" value="2"/>
</dbReference>
<dbReference type="AlphaFoldDB" id="A0A1H6FAB9"/>
<evidence type="ECO:0000256" key="2">
    <source>
        <dbReference type="ARBA" id="ARBA00004370"/>
    </source>
</evidence>
<keyword evidence="5 19" id="KW-0808">Transferase</keyword>
<dbReference type="CDD" id="cd00082">
    <property type="entry name" value="HisKA"/>
    <property type="match status" value="1"/>
</dbReference>
<dbReference type="InterPro" id="IPR036097">
    <property type="entry name" value="HisK_dim/P_sf"/>
</dbReference>
<feature type="domain" description="Histidine kinase" evidence="15">
    <location>
        <begin position="349"/>
        <end position="574"/>
    </location>
</feature>
<dbReference type="CDD" id="cd17546">
    <property type="entry name" value="REC_hyHK_CKI1_RcsC-like"/>
    <property type="match status" value="1"/>
</dbReference>
<dbReference type="Gene3D" id="1.10.287.130">
    <property type="match status" value="1"/>
</dbReference>
<dbReference type="FunFam" id="3.30.565.10:FF:000010">
    <property type="entry name" value="Sensor histidine kinase RcsC"/>
    <property type="match status" value="1"/>
</dbReference>
<dbReference type="InterPro" id="IPR000700">
    <property type="entry name" value="PAS-assoc_C"/>
</dbReference>
<dbReference type="InterPro" id="IPR001789">
    <property type="entry name" value="Sig_transdc_resp-reg_receiver"/>
</dbReference>
<dbReference type="Gene3D" id="3.40.50.2300">
    <property type="match status" value="2"/>
</dbReference>
<dbReference type="Pfam" id="PF00072">
    <property type="entry name" value="Response_reg"/>
    <property type="match status" value="2"/>
</dbReference>
<dbReference type="Pfam" id="PF00512">
    <property type="entry name" value="HisKA"/>
    <property type="match status" value="1"/>
</dbReference>
<evidence type="ECO:0000256" key="8">
    <source>
        <dbReference type="ARBA" id="ARBA00022777"/>
    </source>
</evidence>
<dbReference type="InterPro" id="IPR000014">
    <property type="entry name" value="PAS"/>
</dbReference>
<evidence type="ECO:0000259" key="17">
    <source>
        <dbReference type="PROSITE" id="PS50112"/>
    </source>
</evidence>
<dbReference type="CDD" id="cd00130">
    <property type="entry name" value="PAS"/>
    <property type="match status" value="1"/>
</dbReference>
<feature type="domain" description="PAC" evidence="18">
    <location>
        <begin position="261"/>
        <end position="313"/>
    </location>
</feature>
<evidence type="ECO:0000256" key="14">
    <source>
        <dbReference type="SAM" id="Coils"/>
    </source>
</evidence>
<sequence length="809" mass="90057">MNEAGTAPALPEDILIVDDISPNLKLLRDILKEAGYRVRSADNGELALRSIQARAPVLILLDVRMPGMNGLEVCNHLQADPATREIPVIFISALNSPEDKTHGFAAGGVDYISKPFDKSEVLARVHIHIMLRQTQLMQKQQAEHLREEIRQRLQAEAALQVAHDELESRVTARTRELKETNIALQASEQRYTDLYNNSPDMYASVEAATANILQCNQTLADKLDITKAEIIDRPIFDIYHPDCMPAAQSAFHSFVETGEVHGAELQLKCKDGSKLEVELNVSAVHDQAGKVLYSRSCWIDISKRKQAEQELTQYRHHLEELVAERTAALENAKEAAEAANHAKTLFLANMSHELRTPLNAILGFSQLLQADKTLSDKAHSNLEIINRSGNHLLVLINDVLDMSKIEAGQVMVDKENIELGGLIRDLSDMMKVRAKAKGLQLLLAQDVGFPCYVQADESKLRQIFINLLGNAIKFTRQGVIHFRLACHSMAQNGHVEIQCEVQDSGIGIAAEHLDRIFLPFEQLPLDPALDTGQKGTGLGLALTKQYIEMMGGQITLESQPGKGSCFRFQLSLAKGKASTLATHVEPEPGRVVSLTPGQGEYRILIAEDHPDSALLLQQRLEGVGFSTKIAVNGREAVDLFRDWQPHFIWMDMRMPLLDGYAATARIRKLPGGDSVKIAALTASTFKQQEAEIFAAGCDEVLHKPYLEREIFTLMQRQLDLHYQSIAVPDETSKVVFSDLNVESLSHLPKSICNDLHEAVLDLDDEHIIQLVAQIRQLEPATADAVQTLSDGYRYEELLMLCEHSLKERK</sequence>
<feature type="domain" description="Response regulatory" evidence="16">
    <location>
        <begin position="602"/>
        <end position="718"/>
    </location>
</feature>
<dbReference type="SMART" id="SM00388">
    <property type="entry name" value="HisKA"/>
    <property type="match status" value="1"/>
</dbReference>
<dbReference type="InterPro" id="IPR036890">
    <property type="entry name" value="HATPase_C_sf"/>
</dbReference>
<accession>A0A1H6FAB9</accession>
<dbReference type="SMART" id="SM00448">
    <property type="entry name" value="REC"/>
    <property type="match status" value="2"/>
</dbReference>
<comment type="subcellular location">
    <subcellularLocation>
        <location evidence="2">Membrane</location>
    </subcellularLocation>
</comment>
<dbReference type="PRINTS" id="PR00344">
    <property type="entry name" value="BCTRLSENSOR"/>
</dbReference>
<keyword evidence="11" id="KW-0902">Two-component regulatory system</keyword>
<keyword evidence="20" id="KW-1185">Reference proteome</keyword>
<evidence type="ECO:0000256" key="4">
    <source>
        <dbReference type="ARBA" id="ARBA00022553"/>
    </source>
</evidence>
<dbReference type="Pfam" id="PF13426">
    <property type="entry name" value="PAS_9"/>
    <property type="match status" value="1"/>
</dbReference>
<evidence type="ECO:0000256" key="13">
    <source>
        <dbReference type="PROSITE-ProRule" id="PRU00169"/>
    </source>
</evidence>
<dbReference type="EMBL" id="FMSV02000498">
    <property type="protein sequence ID" value="SEH06563.1"/>
    <property type="molecule type" value="Genomic_DNA"/>
</dbReference>
<keyword evidence="6" id="KW-0812">Transmembrane</keyword>
<gene>
    <name evidence="19" type="primary">arcB_12</name>
    <name evidence="19" type="ORF">MBHS_02426</name>
</gene>
<keyword evidence="10" id="KW-1133">Transmembrane helix</keyword>
<evidence type="ECO:0000259" key="15">
    <source>
        <dbReference type="PROSITE" id="PS50109"/>
    </source>
</evidence>
<dbReference type="NCBIfam" id="TIGR00229">
    <property type="entry name" value="sensory_box"/>
    <property type="match status" value="1"/>
</dbReference>
<dbReference type="EC" id="2.7.13.3" evidence="3"/>
<evidence type="ECO:0000256" key="10">
    <source>
        <dbReference type="ARBA" id="ARBA00022989"/>
    </source>
</evidence>
<keyword evidence="8" id="KW-0418">Kinase</keyword>
<evidence type="ECO:0000256" key="5">
    <source>
        <dbReference type="ARBA" id="ARBA00022679"/>
    </source>
</evidence>
<dbReference type="GO" id="GO:0005524">
    <property type="term" value="F:ATP binding"/>
    <property type="evidence" value="ECO:0007669"/>
    <property type="project" value="UniProtKB-KW"/>
</dbReference>
<keyword evidence="12" id="KW-0472">Membrane</keyword>
<dbReference type="GO" id="GO:0009927">
    <property type="term" value="F:histidine phosphotransfer kinase activity"/>
    <property type="evidence" value="ECO:0007669"/>
    <property type="project" value="TreeGrafter"/>
</dbReference>
<dbReference type="InterPro" id="IPR003594">
    <property type="entry name" value="HATPase_dom"/>
</dbReference>
<dbReference type="FunFam" id="1.10.287.130:FF:000004">
    <property type="entry name" value="Ethylene receptor 1"/>
    <property type="match status" value="1"/>
</dbReference>
<dbReference type="SMART" id="SM00387">
    <property type="entry name" value="HATPase_c"/>
    <property type="match status" value="1"/>
</dbReference>
<dbReference type="InterPro" id="IPR004358">
    <property type="entry name" value="Sig_transdc_His_kin-like_C"/>
</dbReference>
<dbReference type="PROSITE" id="PS50109">
    <property type="entry name" value="HIS_KIN"/>
    <property type="match status" value="1"/>
</dbReference>
<evidence type="ECO:0000259" key="16">
    <source>
        <dbReference type="PROSITE" id="PS50110"/>
    </source>
</evidence>
<dbReference type="Gene3D" id="3.30.450.20">
    <property type="entry name" value="PAS domain"/>
    <property type="match status" value="1"/>
</dbReference>
<dbReference type="InterPro" id="IPR011006">
    <property type="entry name" value="CheY-like_superfamily"/>
</dbReference>
<dbReference type="InterPro" id="IPR035965">
    <property type="entry name" value="PAS-like_dom_sf"/>
</dbReference>
<keyword evidence="7" id="KW-0547">Nucleotide-binding</keyword>
<dbReference type="SUPFAM" id="SSF47384">
    <property type="entry name" value="Homodimeric domain of signal transducing histidine kinase"/>
    <property type="match status" value="1"/>
</dbReference>
<proteinExistence type="predicted"/>
<dbReference type="Proteomes" id="UP000236724">
    <property type="component" value="Unassembled WGS sequence"/>
</dbReference>
<evidence type="ECO:0000313" key="20">
    <source>
        <dbReference type="Proteomes" id="UP000236724"/>
    </source>
</evidence>